<evidence type="ECO:0000256" key="4">
    <source>
        <dbReference type="ARBA" id="ARBA00022490"/>
    </source>
</evidence>
<keyword evidence="10" id="KW-1185">Reference proteome</keyword>
<sequence length="60" mass="7205">DPHQSLRWAVRRQMLQPGLPCRPQKRLVPNTYVVPTMKKRTSLRWGVRWDMAHGLMPRRN</sequence>
<dbReference type="InterPro" id="IPR052319">
    <property type="entry name" value="Centriolar_ciliogenesis_assoc"/>
</dbReference>
<keyword evidence="5" id="KW-0970">Cilium biogenesis/degradation</keyword>
<dbReference type="AlphaFoldDB" id="A0A7L2TT17"/>
<dbReference type="EMBL" id="VYZT01054248">
    <property type="protein sequence ID" value="NXS36365.1"/>
    <property type="molecule type" value="Genomic_DNA"/>
</dbReference>
<evidence type="ECO:0000313" key="10">
    <source>
        <dbReference type="Proteomes" id="UP000583496"/>
    </source>
</evidence>
<evidence type="ECO:0000256" key="6">
    <source>
        <dbReference type="ARBA" id="ARBA00023212"/>
    </source>
</evidence>
<proteinExistence type="inferred from homology"/>
<evidence type="ECO:0000259" key="8">
    <source>
        <dbReference type="Pfam" id="PF15311"/>
    </source>
</evidence>
<evidence type="ECO:0000256" key="7">
    <source>
        <dbReference type="ARBA" id="ARBA00023273"/>
    </source>
</evidence>
<protein>
    <submittedName>
        <fullName evidence="9">HYLS1 protein</fullName>
    </submittedName>
</protein>
<keyword evidence="6" id="KW-0206">Cytoskeleton</keyword>
<dbReference type="OrthoDB" id="6343432at2759"/>
<dbReference type="InterPro" id="IPR027918">
    <property type="entry name" value="HYLS1_C_dom"/>
</dbReference>
<evidence type="ECO:0000256" key="2">
    <source>
        <dbReference type="ARBA" id="ARBA00004138"/>
    </source>
</evidence>
<feature type="non-terminal residue" evidence="9">
    <location>
        <position position="60"/>
    </location>
</feature>
<keyword evidence="7" id="KW-0966">Cell projection</keyword>
<dbReference type="GO" id="GO:0097730">
    <property type="term" value="C:non-motile cilium"/>
    <property type="evidence" value="ECO:0007669"/>
    <property type="project" value="TreeGrafter"/>
</dbReference>
<dbReference type="GO" id="GO:0005814">
    <property type="term" value="C:centriole"/>
    <property type="evidence" value="ECO:0007669"/>
    <property type="project" value="UniProtKB-SubCell"/>
</dbReference>
<dbReference type="PANTHER" id="PTHR34174:SF1">
    <property type="entry name" value="CENTRIOLAR AND CILIOGENESIS-ASSOCIATED PROTEIN HYLS1"/>
    <property type="match status" value="1"/>
</dbReference>
<dbReference type="PANTHER" id="PTHR34174">
    <property type="entry name" value="HYDROLETHALUS SYNDROME PROTEIN 1"/>
    <property type="match status" value="1"/>
</dbReference>
<feature type="non-terminal residue" evidence="9">
    <location>
        <position position="1"/>
    </location>
</feature>
<comment type="caution">
    <text evidence="9">The sequence shown here is derived from an EMBL/GenBank/DDBJ whole genome shotgun (WGS) entry which is preliminary data.</text>
</comment>
<comment type="similarity">
    <text evidence="3">Belongs to the HYLS1 family.</text>
</comment>
<evidence type="ECO:0000256" key="1">
    <source>
        <dbReference type="ARBA" id="ARBA00004114"/>
    </source>
</evidence>
<keyword evidence="4" id="KW-0963">Cytoplasm</keyword>
<dbReference type="Pfam" id="PF15311">
    <property type="entry name" value="HYLS1_C"/>
    <property type="match status" value="1"/>
</dbReference>
<name>A0A7L2TT17_POMRU</name>
<dbReference type="GO" id="GO:0060271">
    <property type="term" value="P:cilium assembly"/>
    <property type="evidence" value="ECO:0007669"/>
    <property type="project" value="TreeGrafter"/>
</dbReference>
<evidence type="ECO:0000256" key="5">
    <source>
        <dbReference type="ARBA" id="ARBA00022794"/>
    </source>
</evidence>
<gene>
    <name evidence="9" type="primary">Hyls1</name>
    <name evidence="9" type="ORF">POSRUF_R03428</name>
</gene>
<reference evidence="9 10" key="1">
    <citation type="submission" date="2019-09" db="EMBL/GenBank/DDBJ databases">
        <title>Bird 10,000 Genomes (B10K) Project - Family phase.</title>
        <authorList>
            <person name="Zhang G."/>
        </authorList>
    </citation>
    <scope>NUCLEOTIDE SEQUENCE [LARGE SCALE GENOMIC DNA]</scope>
    <source>
        <strain evidence="9">B10K-DU-002-71</strain>
        <tissue evidence="9">Muscle</tissue>
    </source>
</reference>
<evidence type="ECO:0000313" key="9">
    <source>
        <dbReference type="EMBL" id="NXS36365.1"/>
    </source>
</evidence>
<accession>A0A7L2TT17</accession>
<organism evidence="9 10">
    <name type="scientific">Pomatostomus ruficeps</name>
    <name type="common">Chestnut-crowned babbler</name>
    <dbReference type="NCBI Taxonomy" id="9176"/>
    <lineage>
        <taxon>Eukaryota</taxon>
        <taxon>Metazoa</taxon>
        <taxon>Chordata</taxon>
        <taxon>Craniata</taxon>
        <taxon>Vertebrata</taxon>
        <taxon>Euteleostomi</taxon>
        <taxon>Archelosauria</taxon>
        <taxon>Archosauria</taxon>
        <taxon>Dinosauria</taxon>
        <taxon>Saurischia</taxon>
        <taxon>Theropoda</taxon>
        <taxon>Coelurosauria</taxon>
        <taxon>Aves</taxon>
        <taxon>Neognathae</taxon>
        <taxon>Neoaves</taxon>
        <taxon>Telluraves</taxon>
        <taxon>Australaves</taxon>
        <taxon>Passeriformes</taxon>
        <taxon>Sylvioidea</taxon>
        <taxon>Timaliidae</taxon>
        <taxon>Pomatostomus</taxon>
    </lineage>
</organism>
<comment type="subcellular location">
    <subcellularLocation>
        <location evidence="2">Cell projection</location>
        <location evidence="2">Cilium</location>
    </subcellularLocation>
    <subcellularLocation>
        <location evidence="1">Cytoplasm</location>
        <location evidence="1">Cytoskeleton</location>
        <location evidence="1">Microtubule organizing center</location>
        <location evidence="1">Centrosome</location>
        <location evidence="1">Centriole</location>
    </subcellularLocation>
</comment>
<evidence type="ECO:0000256" key="3">
    <source>
        <dbReference type="ARBA" id="ARBA00010091"/>
    </source>
</evidence>
<feature type="domain" description="Centriolar and ciliogenesis-associated protein HYLS1 C-terminal" evidence="8">
    <location>
        <begin position="1"/>
        <end position="52"/>
    </location>
</feature>
<dbReference type="Proteomes" id="UP000583496">
    <property type="component" value="Unassembled WGS sequence"/>
</dbReference>